<feature type="compositionally biased region" description="Low complexity" evidence="1">
    <location>
        <begin position="19"/>
        <end position="38"/>
    </location>
</feature>
<feature type="compositionally biased region" description="Pro residues" evidence="1">
    <location>
        <begin position="94"/>
        <end position="106"/>
    </location>
</feature>
<sequence>MPTKRAASKRELEEPGDISVARAPAAPKKSKGASVAVAKKTRSATKQANSDDNDGQTQVQTISKPDEDPVRLQSTPATTKAARSKKLATSTQQAPPPPDNLTPTEPPLSATEGKKSTRTKQLSAIAEKANKQAVARQNTKESQAAKKAKKAEAAVYEETPDDTAVFLAKAKGQSQPSKTSPNLVSPKRSRPPVDREKAMEQLLNARALSPNPGATPLADTMTDNTTRVKNVATKSSAPQGLNSKPRPRIVTQPGLQVPRSTPPSWDVSPVAPPLLQVPSSNSVSRDVSPSAESAATVDDDYDEDVDIRVDYKGLLDGIPKPWNLGPVSVAPSLPEPLHTARLKPEVLQQATNSGKEKPKAPRALVNNFRVQDQAHLKLAIDYMDTLVATICAFPDDDTRWTFATLSNYWASKKLGRNYRLDRQSDYCRLLYSRISQSRGKLVTAIFSSGIQGKYKGLSWKEGAGSDDAQEAAIRTRVASMIKDGSFTAPRDRPSAYYQHSWFEHILKLGYWQNSTSKGMSEAHAEYFGGGISYPLMALAVTVTEKMLADVAAKPNPENTGHAHKNTTANAFSHTLYATRFNAHLFTLARLHRTHGPILTDYLTRLHKRLRAPFLASVPSSHTLQLAIPLSALNNYGVEQRPAPIKEKPNASEAAPSTRRPKVRTRSAPSINLGAILNSPTLNSDEKVKLLSIICESAGDDGSQTGSTRTVQQYEGLLAGVNADSDDSEVEARRAGALPDTSKTGVGVRMGESDEEVMKDEAEGEGESEAEAEVEGDGEGSEGEDKDESEAEVVDEEDPEAEESGGAVSTNENEGDANEENDDDRRFFDADGGLPSPAGSESDGEADSDGEGASGAVATQVDGDQTMMTAVASDSEDD</sequence>
<feature type="domain" description="DUF6532" evidence="2">
    <location>
        <begin position="379"/>
        <end position="589"/>
    </location>
</feature>
<dbReference type="Proteomes" id="UP000044841">
    <property type="component" value="Unassembled WGS sequence"/>
</dbReference>
<feature type="compositionally biased region" description="Polar residues" evidence="1">
    <location>
        <begin position="172"/>
        <end position="183"/>
    </location>
</feature>
<organism evidence="3 4">
    <name type="scientific">Rhizoctonia solani</name>
    <dbReference type="NCBI Taxonomy" id="456999"/>
    <lineage>
        <taxon>Eukaryota</taxon>
        <taxon>Fungi</taxon>
        <taxon>Dikarya</taxon>
        <taxon>Basidiomycota</taxon>
        <taxon>Agaricomycotina</taxon>
        <taxon>Agaricomycetes</taxon>
        <taxon>Cantharellales</taxon>
        <taxon>Ceratobasidiaceae</taxon>
        <taxon>Rhizoctonia</taxon>
    </lineage>
</organism>
<feature type="compositionally biased region" description="Low complexity" evidence="1">
    <location>
        <begin position="277"/>
        <end position="290"/>
    </location>
</feature>
<feature type="region of interest" description="Disordered" evidence="1">
    <location>
        <begin position="721"/>
        <end position="877"/>
    </location>
</feature>
<name>A0A0K6G0R3_9AGAM</name>
<gene>
    <name evidence="3" type="ORF">RSOLAG22IIIB_10096</name>
</gene>
<feature type="compositionally biased region" description="Polar residues" evidence="1">
    <location>
        <begin position="44"/>
        <end position="63"/>
    </location>
</feature>
<protein>
    <recommendedName>
        <fullName evidence="2">DUF6532 domain-containing protein</fullName>
    </recommendedName>
</protein>
<feature type="region of interest" description="Disordered" evidence="1">
    <location>
        <begin position="1"/>
        <end position="195"/>
    </location>
</feature>
<reference evidence="3 4" key="1">
    <citation type="submission" date="2015-07" db="EMBL/GenBank/DDBJ databases">
        <authorList>
            <person name="Noorani M."/>
        </authorList>
    </citation>
    <scope>NUCLEOTIDE SEQUENCE [LARGE SCALE GENOMIC DNA]</scope>
    <source>
        <strain evidence="3">BBA 69670</strain>
    </source>
</reference>
<keyword evidence="4" id="KW-1185">Reference proteome</keyword>
<evidence type="ECO:0000259" key="2">
    <source>
        <dbReference type="Pfam" id="PF20149"/>
    </source>
</evidence>
<dbReference type="AlphaFoldDB" id="A0A0K6G0R3"/>
<feature type="compositionally biased region" description="Acidic residues" evidence="1">
    <location>
        <begin position="752"/>
        <end position="802"/>
    </location>
</feature>
<dbReference type="Pfam" id="PF20149">
    <property type="entry name" value="DUF6532"/>
    <property type="match status" value="1"/>
</dbReference>
<evidence type="ECO:0000313" key="3">
    <source>
        <dbReference type="EMBL" id="CUA72115.1"/>
    </source>
</evidence>
<evidence type="ECO:0000256" key="1">
    <source>
        <dbReference type="SAM" id="MobiDB-lite"/>
    </source>
</evidence>
<feature type="compositionally biased region" description="Polar residues" evidence="1">
    <location>
        <begin position="227"/>
        <end position="242"/>
    </location>
</feature>
<feature type="region of interest" description="Disordered" evidence="1">
    <location>
        <begin position="227"/>
        <end position="298"/>
    </location>
</feature>
<evidence type="ECO:0000313" key="4">
    <source>
        <dbReference type="Proteomes" id="UP000044841"/>
    </source>
</evidence>
<dbReference type="InterPro" id="IPR045341">
    <property type="entry name" value="DUF6532"/>
</dbReference>
<proteinExistence type="predicted"/>
<accession>A0A0K6G0R3</accession>
<dbReference type="EMBL" id="CYGV01001287">
    <property type="protein sequence ID" value="CUA72115.1"/>
    <property type="molecule type" value="Genomic_DNA"/>
</dbReference>
<feature type="region of interest" description="Disordered" evidence="1">
    <location>
        <begin position="641"/>
        <end position="665"/>
    </location>
</feature>
<feature type="compositionally biased region" description="Acidic residues" evidence="1">
    <location>
        <begin position="812"/>
        <end position="821"/>
    </location>
</feature>